<organism evidence="2 3">
    <name type="scientific">Microvirga terrae</name>
    <dbReference type="NCBI Taxonomy" id="2740529"/>
    <lineage>
        <taxon>Bacteria</taxon>
        <taxon>Pseudomonadati</taxon>
        <taxon>Pseudomonadota</taxon>
        <taxon>Alphaproteobacteria</taxon>
        <taxon>Hyphomicrobiales</taxon>
        <taxon>Methylobacteriaceae</taxon>
        <taxon>Microvirga</taxon>
    </lineage>
</organism>
<feature type="transmembrane region" description="Helical" evidence="1">
    <location>
        <begin position="58"/>
        <end position="79"/>
    </location>
</feature>
<keyword evidence="3" id="KW-1185">Reference proteome</keyword>
<dbReference type="Proteomes" id="UP001017257">
    <property type="component" value="Chromosome"/>
</dbReference>
<dbReference type="RefSeq" id="WP_173945985.1">
    <property type="nucleotide sequence ID" value="NZ_CP102845.1"/>
</dbReference>
<gene>
    <name evidence="2" type="ORF">HPT29_000365</name>
</gene>
<evidence type="ECO:0000313" key="3">
    <source>
        <dbReference type="Proteomes" id="UP001017257"/>
    </source>
</evidence>
<evidence type="ECO:0000256" key="1">
    <source>
        <dbReference type="SAM" id="Phobius"/>
    </source>
</evidence>
<protein>
    <recommendedName>
        <fullName evidence="4">LPXTG cell wall anchor domain-containing protein</fullName>
    </recommendedName>
</protein>
<accession>A0ABY5RQW3</accession>
<dbReference type="EMBL" id="CP102845">
    <property type="protein sequence ID" value="UVF19650.1"/>
    <property type="molecule type" value="Genomic_DNA"/>
</dbReference>
<name>A0ABY5RQW3_9HYPH</name>
<evidence type="ECO:0000313" key="2">
    <source>
        <dbReference type="EMBL" id="UVF19650.1"/>
    </source>
</evidence>
<evidence type="ECO:0008006" key="4">
    <source>
        <dbReference type="Google" id="ProtNLM"/>
    </source>
</evidence>
<keyword evidence="1" id="KW-0472">Membrane</keyword>
<sequence>MPVAPPANPVLHAAPAVVKEKGSRPEILEAAAGRSVIQEDDSSAPMLPPAGASRADTVFATVGTILLLILAVAFIWTLFGQRRR</sequence>
<keyword evidence="1" id="KW-1133">Transmembrane helix</keyword>
<keyword evidence="1" id="KW-0812">Transmembrane</keyword>
<proteinExistence type="predicted"/>
<reference evidence="2" key="1">
    <citation type="submission" date="2022-08" db="EMBL/GenBank/DDBJ databases">
        <title>Microvirga terrae sp. nov., isolated from soil.</title>
        <authorList>
            <person name="Kim K.H."/>
            <person name="Seo Y.L."/>
            <person name="Kim J.M."/>
            <person name="Lee J.K."/>
            <person name="Han D.M."/>
            <person name="Jeon C.O."/>
        </authorList>
    </citation>
    <scope>NUCLEOTIDE SEQUENCE</scope>
    <source>
        <strain evidence="2">R24</strain>
    </source>
</reference>